<keyword evidence="3" id="KW-0418">Kinase</keyword>
<evidence type="ECO:0000256" key="3">
    <source>
        <dbReference type="ARBA" id="ARBA00022777"/>
    </source>
</evidence>
<dbReference type="InterPro" id="IPR007371">
    <property type="entry name" value="TPK_catalytic"/>
</dbReference>
<evidence type="ECO:0000256" key="1">
    <source>
        <dbReference type="ARBA" id="ARBA00022679"/>
    </source>
</evidence>
<dbReference type="CDD" id="cd07995">
    <property type="entry name" value="TPK"/>
    <property type="match status" value="1"/>
</dbReference>
<organism evidence="7 8">
    <name type="scientific">Marinithermofilum abyssi</name>
    <dbReference type="NCBI Taxonomy" id="1571185"/>
    <lineage>
        <taxon>Bacteria</taxon>
        <taxon>Bacillati</taxon>
        <taxon>Bacillota</taxon>
        <taxon>Bacilli</taxon>
        <taxon>Bacillales</taxon>
        <taxon>Thermoactinomycetaceae</taxon>
        <taxon>Marinithermofilum</taxon>
    </lineage>
</organism>
<dbReference type="EC" id="2.7.6.2" evidence="5"/>
<dbReference type="InterPro" id="IPR007373">
    <property type="entry name" value="Thiamin_PyroPKinase_B1-bd"/>
</dbReference>
<dbReference type="NCBIfam" id="TIGR01378">
    <property type="entry name" value="thi_PPkinase"/>
    <property type="match status" value="1"/>
</dbReference>
<dbReference type="GO" id="GO:0009229">
    <property type="term" value="P:thiamine diphosphate biosynthetic process"/>
    <property type="evidence" value="ECO:0007669"/>
    <property type="project" value="InterPro"/>
</dbReference>
<keyword evidence="1" id="KW-0808">Transferase</keyword>
<dbReference type="AlphaFoldDB" id="A0A8J2Y976"/>
<keyword evidence="4" id="KW-0067">ATP-binding</keyword>
<evidence type="ECO:0000313" key="8">
    <source>
        <dbReference type="Proteomes" id="UP000625210"/>
    </source>
</evidence>
<dbReference type="SUPFAM" id="SSF63999">
    <property type="entry name" value="Thiamin pyrophosphokinase, catalytic domain"/>
    <property type="match status" value="1"/>
</dbReference>
<dbReference type="SUPFAM" id="SSF63862">
    <property type="entry name" value="Thiamin pyrophosphokinase, substrate-binding domain"/>
    <property type="match status" value="1"/>
</dbReference>
<dbReference type="Gene3D" id="3.40.50.10240">
    <property type="entry name" value="Thiamin pyrophosphokinase, catalytic domain"/>
    <property type="match status" value="1"/>
</dbReference>
<name>A0A8J2Y976_9BACL</name>
<keyword evidence="8" id="KW-1185">Reference proteome</keyword>
<feature type="domain" description="Thiamin pyrophosphokinase thiamin-binding" evidence="6">
    <location>
        <begin position="129"/>
        <end position="196"/>
    </location>
</feature>
<dbReference type="GO" id="GO:0005524">
    <property type="term" value="F:ATP binding"/>
    <property type="evidence" value="ECO:0007669"/>
    <property type="project" value="UniProtKB-KW"/>
</dbReference>
<evidence type="ECO:0000256" key="5">
    <source>
        <dbReference type="NCBIfam" id="TIGR01378"/>
    </source>
</evidence>
<dbReference type="GO" id="GO:0030975">
    <property type="term" value="F:thiamine binding"/>
    <property type="evidence" value="ECO:0007669"/>
    <property type="project" value="InterPro"/>
</dbReference>
<evidence type="ECO:0000256" key="2">
    <source>
        <dbReference type="ARBA" id="ARBA00022741"/>
    </source>
</evidence>
<dbReference type="PANTHER" id="PTHR41299:SF1">
    <property type="entry name" value="THIAMINE PYROPHOSPHOKINASE"/>
    <property type="match status" value="1"/>
</dbReference>
<protein>
    <recommendedName>
        <fullName evidence="5">Thiamine diphosphokinase</fullName>
        <ecNumber evidence="5">2.7.6.2</ecNumber>
    </recommendedName>
</protein>
<evidence type="ECO:0000313" key="7">
    <source>
        <dbReference type="EMBL" id="GGE16759.1"/>
    </source>
</evidence>
<evidence type="ECO:0000259" key="6">
    <source>
        <dbReference type="SMART" id="SM00983"/>
    </source>
</evidence>
<dbReference type="GO" id="GO:0006772">
    <property type="term" value="P:thiamine metabolic process"/>
    <property type="evidence" value="ECO:0007669"/>
    <property type="project" value="UniProtKB-UniRule"/>
</dbReference>
<dbReference type="PANTHER" id="PTHR41299">
    <property type="entry name" value="THIAMINE PYROPHOSPHOKINASE"/>
    <property type="match status" value="1"/>
</dbReference>
<gene>
    <name evidence="7" type="ORF">GCM10011571_18060</name>
</gene>
<comment type="caution">
    <text evidence="7">The sequence shown here is derived from an EMBL/GenBank/DDBJ whole genome shotgun (WGS) entry which is preliminary data.</text>
</comment>
<sequence>MEAADLETIRPEDRVIGVDGGARSLVMHGCLPDVAVGDFDTVGPSLLEELERKGVQVDKLPTAKDVTDTHYALEKALAEEPTEILLLGALGGARFDHALANVFLLEKASASGIPVKIRNTRNRMILLQGTEEVTLEREGYRYISLLALSDTVKGVTLKGFLYPLEDAVLLRDTPLGISNELVEGKGHIQIKEGKLLVIQSKD</sequence>
<dbReference type="SMART" id="SM00983">
    <property type="entry name" value="TPK_B1_binding"/>
    <property type="match status" value="1"/>
</dbReference>
<reference evidence="7" key="2">
    <citation type="submission" date="2020-09" db="EMBL/GenBank/DDBJ databases">
        <authorList>
            <person name="Sun Q."/>
            <person name="Zhou Y."/>
        </authorList>
    </citation>
    <scope>NUCLEOTIDE SEQUENCE</scope>
    <source>
        <strain evidence="7">CGMCC 1.15179</strain>
    </source>
</reference>
<proteinExistence type="predicted"/>
<dbReference type="EMBL" id="BMHQ01000005">
    <property type="protein sequence ID" value="GGE16759.1"/>
    <property type="molecule type" value="Genomic_DNA"/>
</dbReference>
<accession>A0A8J2Y976</accession>
<dbReference type="Pfam" id="PF04265">
    <property type="entry name" value="TPK_B1_binding"/>
    <property type="match status" value="1"/>
</dbReference>
<dbReference type="Proteomes" id="UP000625210">
    <property type="component" value="Unassembled WGS sequence"/>
</dbReference>
<dbReference type="InterPro" id="IPR053149">
    <property type="entry name" value="TPK"/>
</dbReference>
<dbReference type="InterPro" id="IPR006282">
    <property type="entry name" value="Thi_PPkinase"/>
</dbReference>
<dbReference type="InterPro" id="IPR036371">
    <property type="entry name" value="TPK_B1-bd_sf"/>
</dbReference>
<evidence type="ECO:0000256" key="4">
    <source>
        <dbReference type="ARBA" id="ARBA00022840"/>
    </source>
</evidence>
<dbReference type="InterPro" id="IPR036759">
    <property type="entry name" value="TPK_catalytic_sf"/>
</dbReference>
<dbReference type="Pfam" id="PF04263">
    <property type="entry name" value="TPK_catalytic"/>
    <property type="match status" value="1"/>
</dbReference>
<dbReference type="GO" id="GO:0004788">
    <property type="term" value="F:thiamine diphosphokinase activity"/>
    <property type="evidence" value="ECO:0007669"/>
    <property type="project" value="UniProtKB-UniRule"/>
</dbReference>
<reference evidence="7" key="1">
    <citation type="journal article" date="2014" name="Int. J. Syst. Evol. Microbiol.">
        <title>Complete genome sequence of Corynebacterium casei LMG S-19264T (=DSM 44701T), isolated from a smear-ripened cheese.</title>
        <authorList>
            <consortium name="US DOE Joint Genome Institute (JGI-PGF)"/>
            <person name="Walter F."/>
            <person name="Albersmeier A."/>
            <person name="Kalinowski J."/>
            <person name="Ruckert C."/>
        </authorList>
    </citation>
    <scope>NUCLEOTIDE SEQUENCE</scope>
    <source>
        <strain evidence="7">CGMCC 1.15179</strain>
    </source>
</reference>
<dbReference type="GO" id="GO:0016301">
    <property type="term" value="F:kinase activity"/>
    <property type="evidence" value="ECO:0007669"/>
    <property type="project" value="UniProtKB-KW"/>
</dbReference>
<keyword evidence="2" id="KW-0547">Nucleotide-binding</keyword>